<dbReference type="Proteomes" id="UP000593737">
    <property type="component" value="Chromosome"/>
</dbReference>
<keyword evidence="14" id="KW-0418">Kinase</keyword>
<dbReference type="FunFam" id="3.30.450.20:FF:000099">
    <property type="entry name" value="Sensory box sensor histidine kinase"/>
    <property type="match status" value="1"/>
</dbReference>
<dbReference type="GO" id="GO:0005737">
    <property type="term" value="C:cytoplasm"/>
    <property type="evidence" value="ECO:0007669"/>
    <property type="project" value="UniProtKB-SubCell"/>
</dbReference>
<evidence type="ECO:0000256" key="23">
    <source>
        <dbReference type="PROSITE-ProRule" id="PRU00169"/>
    </source>
</evidence>
<dbReference type="SMART" id="SM00086">
    <property type="entry name" value="PAC"/>
    <property type="match status" value="1"/>
</dbReference>
<dbReference type="Gene3D" id="3.40.50.2300">
    <property type="match status" value="1"/>
</dbReference>
<dbReference type="CDD" id="cd00130">
    <property type="entry name" value="PAS"/>
    <property type="match status" value="1"/>
</dbReference>
<accession>A0A7S8J0X3</accession>
<evidence type="ECO:0000256" key="4">
    <source>
        <dbReference type="ARBA" id="ARBA00004496"/>
    </source>
</evidence>
<dbReference type="InterPro" id="IPR001610">
    <property type="entry name" value="PAC"/>
</dbReference>
<evidence type="ECO:0000259" key="27">
    <source>
        <dbReference type="PROSITE" id="PS50112"/>
    </source>
</evidence>
<evidence type="ECO:0000256" key="17">
    <source>
        <dbReference type="ARBA" id="ARBA00023004"/>
    </source>
</evidence>
<dbReference type="InterPro" id="IPR000700">
    <property type="entry name" value="PAS-assoc_C"/>
</dbReference>
<keyword evidence="20 24" id="KW-0472">Membrane</keyword>
<evidence type="ECO:0000256" key="21">
    <source>
        <dbReference type="ARBA" id="ARBA00024827"/>
    </source>
</evidence>
<evidence type="ECO:0000256" key="7">
    <source>
        <dbReference type="ARBA" id="ARBA00022485"/>
    </source>
</evidence>
<protein>
    <recommendedName>
        <fullName evidence="6">Oxygen sensor histidine kinase NreB</fullName>
        <ecNumber evidence="5">2.7.13.3</ecNumber>
    </recommendedName>
    <alternativeName>
        <fullName evidence="22">Nitrogen regulation protein B</fullName>
    </alternativeName>
</protein>
<organism evidence="29 30">
    <name type="scientific">Candidatus Nitrospira kreftii</name>
    <dbReference type="NCBI Taxonomy" id="2652173"/>
    <lineage>
        <taxon>Bacteria</taxon>
        <taxon>Pseudomonadati</taxon>
        <taxon>Nitrospirota</taxon>
        <taxon>Nitrospiria</taxon>
        <taxon>Nitrospirales</taxon>
        <taxon>Nitrospiraceae</taxon>
        <taxon>Nitrospira</taxon>
    </lineage>
</organism>
<dbReference type="PRINTS" id="PR00344">
    <property type="entry name" value="BCTRLSENSOR"/>
</dbReference>
<feature type="domain" description="PAC" evidence="28">
    <location>
        <begin position="190"/>
        <end position="242"/>
    </location>
</feature>
<keyword evidence="11 24" id="KW-0812">Transmembrane</keyword>
<dbReference type="SUPFAM" id="SSF55785">
    <property type="entry name" value="PYP-like sensor domain (PAS domain)"/>
    <property type="match status" value="1"/>
</dbReference>
<dbReference type="CDD" id="cd17535">
    <property type="entry name" value="REC_NarL-like"/>
    <property type="match status" value="1"/>
</dbReference>
<evidence type="ECO:0000256" key="14">
    <source>
        <dbReference type="ARBA" id="ARBA00022777"/>
    </source>
</evidence>
<dbReference type="InterPro" id="IPR013655">
    <property type="entry name" value="PAS_fold_3"/>
</dbReference>
<dbReference type="Gene3D" id="1.20.5.1930">
    <property type="match status" value="1"/>
</dbReference>
<feature type="modified residue" description="4-aspartylphosphate" evidence="23">
    <location>
        <position position="561"/>
    </location>
</feature>
<evidence type="ECO:0000256" key="11">
    <source>
        <dbReference type="ARBA" id="ARBA00022692"/>
    </source>
</evidence>
<dbReference type="InterPro" id="IPR005467">
    <property type="entry name" value="His_kinase_dom"/>
</dbReference>
<evidence type="ECO:0000256" key="8">
    <source>
        <dbReference type="ARBA" id="ARBA00022490"/>
    </source>
</evidence>
<dbReference type="InterPro" id="IPR038318">
    <property type="entry name" value="KdpD_sf"/>
</dbReference>
<dbReference type="InterPro" id="IPR035965">
    <property type="entry name" value="PAS-like_dom_sf"/>
</dbReference>
<comment type="catalytic activity">
    <reaction evidence="1">
        <text>ATP + protein L-histidine = ADP + protein N-phospho-L-histidine.</text>
        <dbReference type="EC" id="2.7.13.3"/>
    </reaction>
</comment>
<keyword evidence="8" id="KW-0963">Cytoplasm</keyword>
<evidence type="ECO:0000256" key="22">
    <source>
        <dbReference type="ARBA" id="ARBA00030800"/>
    </source>
</evidence>
<keyword evidence="7" id="KW-0004">4Fe-4S</keyword>
<evidence type="ECO:0000259" key="26">
    <source>
        <dbReference type="PROSITE" id="PS50110"/>
    </source>
</evidence>
<dbReference type="InterPro" id="IPR011006">
    <property type="entry name" value="CheY-like_superfamily"/>
</dbReference>
<evidence type="ECO:0000259" key="25">
    <source>
        <dbReference type="PROSITE" id="PS50109"/>
    </source>
</evidence>
<dbReference type="InterPro" id="IPR000014">
    <property type="entry name" value="PAS"/>
</dbReference>
<reference evidence="29 30" key="1">
    <citation type="journal article" date="2020" name="ISME J.">
        <title>Enrichment and physiological characterization of a novel comammox Nitrospira indicates ammonium inhibition of complete nitrification.</title>
        <authorList>
            <person name="Sakoula D."/>
            <person name="Koch H."/>
            <person name="Frank J."/>
            <person name="Jetten M.S.M."/>
            <person name="van Kessel M.A.H.J."/>
            <person name="Lucker S."/>
        </authorList>
    </citation>
    <scope>NUCLEOTIDE SEQUENCE [LARGE SCALE GENOMIC DNA]</scope>
    <source>
        <strain evidence="29">Comreactor17</strain>
    </source>
</reference>
<dbReference type="SMART" id="SM00448">
    <property type="entry name" value="REC"/>
    <property type="match status" value="1"/>
</dbReference>
<dbReference type="PROSITE" id="PS50110">
    <property type="entry name" value="RESPONSE_REGULATORY"/>
    <property type="match status" value="1"/>
</dbReference>
<dbReference type="Gene3D" id="3.30.565.10">
    <property type="entry name" value="Histidine kinase-like ATPase, C-terminal domain"/>
    <property type="match status" value="1"/>
</dbReference>
<dbReference type="NCBIfam" id="TIGR00229">
    <property type="entry name" value="sensory_box"/>
    <property type="match status" value="1"/>
</dbReference>
<dbReference type="SMART" id="SM00091">
    <property type="entry name" value="PAS"/>
    <property type="match status" value="1"/>
</dbReference>
<dbReference type="PANTHER" id="PTHR24421">
    <property type="entry name" value="NITRATE/NITRITE SENSOR PROTEIN NARX-RELATED"/>
    <property type="match status" value="1"/>
</dbReference>
<dbReference type="Pfam" id="PF13493">
    <property type="entry name" value="DUF4118"/>
    <property type="match status" value="1"/>
</dbReference>
<dbReference type="Gene3D" id="3.30.450.20">
    <property type="entry name" value="PAS domain"/>
    <property type="match status" value="1"/>
</dbReference>
<dbReference type="InterPro" id="IPR001789">
    <property type="entry name" value="Sig_transdc_resp-reg_receiver"/>
</dbReference>
<dbReference type="InterPro" id="IPR011712">
    <property type="entry name" value="Sig_transdc_His_kin_sub3_dim/P"/>
</dbReference>
<dbReference type="SUPFAM" id="SSF52172">
    <property type="entry name" value="CheY-like"/>
    <property type="match status" value="1"/>
</dbReference>
<dbReference type="InterPro" id="IPR036890">
    <property type="entry name" value="HATPase_C_sf"/>
</dbReference>
<keyword evidence="16 24" id="KW-1133">Transmembrane helix</keyword>
<feature type="transmembrane region" description="Helical" evidence="24">
    <location>
        <begin position="56"/>
        <end position="76"/>
    </location>
</feature>
<keyword evidence="13" id="KW-0547">Nucleotide-binding</keyword>
<name>A0A7S8J0X3_9BACT</name>
<dbReference type="SUPFAM" id="SSF55874">
    <property type="entry name" value="ATPase domain of HSP90 chaperone/DNA topoisomerase II/histidine kinase"/>
    <property type="match status" value="1"/>
</dbReference>
<evidence type="ECO:0000256" key="18">
    <source>
        <dbReference type="ARBA" id="ARBA00023012"/>
    </source>
</evidence>
<evidence type="ECO:0000256" key="3">
    <source>
        <dbReference type="ARBA" id="ARBA00004141"/>
    </source>
</evidence>
<dbReference type="EMBL" id="CP047423">
    <property type="protein sequence ID" value="QPD05444.1"/>
    <property type="molecule type" value="Genomic_DNA"/>
</dbReference>
<evidence type="ECO:0000256" key="19">
    <source>
        <dbReference type="ARBA" id="ARBA00023014"/>
    </source>
</evidence>
<keyword evidence="18" id="KW-0902">Two-component regulatory system</keyword>
<dbReference type="KEGG" id="nkf:Nkreftii_003218"/>
<dbReference type="GO" id="GO:0046983">
    <property type="term" value="F:protein dimerization activity"/>
    <property type="evidence" value="ECO:0007669"/>
    <property type="project" value="InterPro"/>
</dbReference>
<comment type="function">
    <text evidence="21">Member of the two-component regulatory system NreB/NreC involved in the control of dissimilatory nitrate/nitrite reduction in response to oxygen. NreB functions as a direct oxygen sensor histidine kinase which is autophosphorylated, in the absence of oxygen, probably at the conserved histidine residue, and transfers its phosphate group probably to a conserved aspartate residue of NreC. NreB/NreC activates the expression of the nitrate (narGHJI) and nitrite (nir) reductase operons, as well as the putative nitrate transporter gene narT.</text>
</comment>
<comment type="cofactor">
    <cofactor evidence="2">
        <name>[4Fe-4S] cluster</name>
        <dbReference type="ChEBI" id="CHEBI:49883"/>
    </cofactor>
</comment>
<keyword evidence="10" id="KW-0808">Transferase</keyword>
<proteinExistence type="predicted"/>
<dbReference type="PANTHER" id="PTHR24421:SF58">
    <property type="entry name" value="SIGNAL TRANSDUCTION HISTIDINE-PROTEIN KINASE_PHOSPHATASE UHPB"/>
    <property type="match status" value="1"/>
</dbReference>
<feature type="domain" description="PAS" evidence="27">
    <location>
        <begin position="118"/>
        <end position="187"/>
    </location>
</feature>
<evidence type="ECO:0000256" key="1">
    <source>
        <dbReference type="ARBA" id="ARBA00000085"/>
    </source>
</evidence>
<dbReference type="InterPro" id="IPR003594">
    <property type="entry name" value="HATPase_dom"/>
</dbReference>
<dbReference type="Gene3D" id="1.20.120.620">
    <property type="entry name" value="Backbone structure of the membrane domain of e. Coli histidine kinase receptor kdpd"/>
    <property type="match status" value="1"/>
</dbReference>
<evidence type="ECO:0000256" key="12">
    <source>
        <dbReference type="ARBA" id="ARBA00022723"/>
    </source>
</evidence>
<dbReference type="AlphaFoldDB" id="A0A7S8J0X3"/>
<evidence type="ECO:0000256" key="9">
    <source>
        <dbReference type="ARBA" id="ARBA00022553"/>
    </source>
</evidence>
<evidence type="ECO:0000256" key="24">
    <source>
        <dbReference type="SAM" id="Phobius"/>
    </source>
</evidence>
<dbReference type="InterPro" id="IPR025201">
    <property type="entry name" value="KdpD_TM"/>
</dbReference>
<comment type="subcellular location">
    <subcellularLocation>
        <location evidence="4">Cytoplasm</location>
    </subcellularLocation>
    <subcellularLocation>
        <location evidence="3">Membrane</location>
        <topology evidence="3">Multi-pass membrane protein</topology>
    </subcellularLocation>
</comment>
<dbReference type="InterPro" id="IPR004358">
    <property type="entry name" value="Sig_transdc_His_kin-like_C"/>
</dbReference>
<evidence type="ECO:0000259" key="28">
    <source>
        <dbReference type="PROSITE" id="PS50113"/>
    </source>
</evidence>
<dbReference type="GO" id="GO:0046872">
    <property type="term" value="F:metal ion binding"/>
    <property type="evidence" value="ECO:0007669"/>
    <property type="project" value="UniProtKB-KW"/>
</dbReference>
<dbReference type="InterPro" id="IPR050482">
    <property type="entry name" value="Sensor_HK_TwoCompSys"/>
</dbReference>
<evidence type="ECO:0000256" key="15">
    <source>
        <dbReference type="ARBA" id="ARBA00022840"/>
    </source>
</evidence>
<dbReference type="GO" id="GO:0000155">
    <property type="term" value="F:phosphorelay sensor kinase activity"/>
    <property type="evidence" value="ECO:0007669"/>
    <property type="project" value="InterPro"/>
</dbReference>
<feature type="domain" description="Histidine kinase" evidence="25">
    <location>
        <begin position="282"/>
        <end position="479"/>
    </location>
</feature>
<keyword evidence="19" id="KW-0411">Iron-sulfur</keyword>
<dbReference type="Pfam" id="PF02518">
    <property type="entry name" value="HATPase_c"/>
    <property type="match status" value="1"/>
</dbReference>
<keyword evidence="17" id="KW-0408">Iron</keyword>
<evidence type="ECO:0000256" key="16">
    <source>
        <dbReference type="ARBA" id="ARBA00022989"/>
    </source>
</evidence>
<dbReference type="Pfam" id="PF07730">
    <property type="entry name" value="HisKA_3"/>
    <property type="match status" value="1"/>
</dbReference>
<evidence type="ECO:0000256" key="10">
    <source>
        <dbReference type="ARBA" id="ARBA00022679"/>
    </source>
</evidence>
<evidence type="ECO:0000313" key="29">
    <source>
        <dbReference type="EMBL" id="QPD05444.1"/>
    </source>
</evidence>
<dbReference type="InterPro" id="IPR058245">
    <property type="entry name" value="NreC/VraR/RcsB-like_REC"/>
</dbReference>
<dbReference type="Pfam" id="PF08447">
    <property type="entry name" value="PAS_3"/>
    <property type="match status" value="1"/>
</dbReference>
<keyword evidence="12" id="KW-0479">Metal-binding</keyword>
<dbReference type="SMART" id="SM00387">
    <property type="entry name" value="HATPase_c"/>
    <property type="match status" value="1"/>
</dbReference>
<dbReference type="GO" id="GO:0051539">
    <property type="term" value="F:4 iron, 4 sulfur cluster binding"/>
    <property type="evidence" value="ECO:0007669"/>
    <property type="project" value="UniProtKB-KW"/>
</dbReference>
<keyword evidence="15" id="KW-0067">ATP-binding</keyword>
<evidence type="ECO:0000256" key="2">
    <source>
        <dbReference type="ARBA" id="ARBA00001966"/>
    </source>
</evidence>
<dbReference type="PROSITE" id="PS50112">
    <property type="entry name" value="PAS"/>
    <property type="match status" value="1"/>
</dbReference>
<keyword evidence="9 23" id="KW-0597">Phosphoprotein</keyword>
<feature type="transmembrane region" description="Helical" evidence="24">
    <location>
        <begin position="14"/>
        <end position="36"/>
    </location>
</feature>
<sequence length="634" mass="70245">MTTQRSILVSLHDYLFGIGCVLIAAVVRVVLLPWVGLDVPFITFFVAVSATAWYRGLGPALFASLLSALLAVYLFLPPLWSLQGSHHLIPATLFCAEAMALAYLTDLLHQHQRELGESEERFRTLADSAPALIWVNGLEGCQYVNRGYLEFLGVDISDIQGYDWVQFVHPDDREQYIAAYQYAVGQQETFHAEFRFRRHDGVYRWMRSVGKPRYTTDGSWVGYAGLTSDITEQREMQLNLQSFTEELERQVDTRTADLVDSQRRLRELATELNLAEQRERKRLATELHDHLQQILVVGKMAIGQGKRAATGVPQCEQALQKVDDLLSDALAYSRTLVAELSPSVLHEFGLPAALRWLGEQMKRFELTVTVQIQTPEELRLSENQAILLFQSTRELLINTAKHAETKEAIIRVTQEDGTLRLIVQDQGIGFDPTVAQQSGSTKFGLLSIRERMYAMGGRWEIHSASGKGTTAILSLPYESVSGPVEKGIVASSNAGIVMNGHPVQAGAICRILLVDDHVMVRQGLKSLLDAYPDLQVVGEADNGQDAVDLAARLQPSIILMDINMPKMNGIEATTRIKTRWPQILVIGLSVNASEDNAGAMKQAGATRIMTKEAAVDELYGAIQEALKVSVSASS</sequence>
<dbReference type="GO" id="GO:0005524">
    <property type="term" value="F:ATP binding"/>
    <property type="evidence" value="ECO:0007669"/>
    <property type="project" value="UniProtKB-KW"/>
</dbReference>
<dbReference type="CDD" id="cd16917">
    <property type="entry name" value="HATPase_UhpB-NarQ-NarX-like"/>
    <property type="match status" value="1"/>
</dbReference>
<dbReference type="GO" id="GO:0016020">
    <property type="term" value="C:membrane"/>
    <property type="evidence" value="ECO:0007669"/>
    <property type="project" value="UniProtKB-SubCell"/>
</dbReference>
<evidence type="ECO:0000256" key="20">
    <source>
        <dbReference type="ARBA" id="ARBA00023136"/>
    </source>
</evidence>
<dbReference type="PROSITE" id="PS50109">
    <property type="entry name" value="HIS_KIN"/>
    <property type="match status" value="1"/>
</dbReference>
<dbReference type="EC" id="2.7.13.3" evidence="5"/>
<evidence type="ECO:0000313" key="30">
    <source>
        <dbReference type="Proteomes" id="UP000593737"/>
    </source>
</evidence>
<dbReference type="Pfam" id="PF00072">
    <property type="entry name" value="Response_reg"/>
    <property type="match status" value="1"/>
</dbReference>
<gene>
    <name evidence="29" type="ORF">Nkreftii_003218</name>
</gene>
<evidence type="ECO:0000256" key="6">
    <source>
        <dbReference type="ARBA" id="ARBA00017322"/>
    </source>
</evidence>
<evidence type="ECO:0000256" key="13">
    <source>
        <dbReference type="ARBA" id="ARBA00022741"/>
    </source>
</evidence>
<dbReference type="PROSITE" id="PS50113">
    <property type="entry name" value="PAC"/>
    <property type="match status" value="1"/>
</dbReference>
<evidence type="ECO:0000256" key="5">
    <source>
        <dbReference type="ARBA" id="ARBA00012438"/>
    </source>
</evidence>
<feature type="domain" description="Response regulatory" evidence="26">
    <location>
        <begin position="510"/>
        <end position="626"/>
    </location>
</feature>